<sequence length="379" mass="42950">MNPQPKYDIAIVGGGLAGLALAIQCARAGYKTVLFEREKYPFHKVCGEYISLESWNFLQDLGLPLSDMQVPIINRLLITTPDGNYIESPLPLGGFGISRYTLDHLLANIARQEGVTVLEETKVVNVVYRNNAFLVFTNKGDTEATVVAGAYGKRGNLDIKWKRQFTKVKPNKLNHYIAVKYHIQTHHPADLIALHNFENGYCGISQIEENKFCLCYLTTAANLRKCRNDISSMERNILMKNPFLEKIFSNAEILYEEPLTISRISFNQKSQIENHVLMIGDTAGLIAPLCGNGMSMALHSSKLAFEEINSFLQGRINRYEMEIQYTQQWEKQFGRRLQAGRLLQSFFGSSFLSNVLIKLVKPFPKFVAFLIQQTHGKPF</sequence>
<protein>
    <submittedName>
        <fullName evidence="2">FAD-binding protein</fullName>
    </submittedName>
</protein>
<dbReference type="Pfam" id="PF01494">
    <property type="entry name" value="FAD_binding_3"/>
    <property type="match status" value="1"/>
</dbReference>
<dbReference type="AlphaFoldDB" id="A0A4S8HH48"/>
<dbReference type="GO" id="GO:0071949">
    <property type="term" value="F:FAD binding"/>
    <property type="evidence" value="ECO:0007669"/>
    <property type="project" value="InterPro"/>
</dbReference>
<dbReference type="PRINTS" id="PR00420">
    <property type="entry name" value="RNGMNOXGNASE"/>
</dbReference>
<evidence type="ECO:0000313" key="3">
    <source>
        <dbReference type="Proteomes" id="UP000306918"/>
    </source>
</evidence>
<dbReference type="SUPFAM" id="SSF51905">
    <property type="entry name" value="FAD/NAD(P)-binding domain"/>
    <property type="match status" value="1"/>
</dbReference>
<reference evidence="2 3" key="1">
    <citation type="submission" date="2019-04" db="EMBL/GenBank/DDBJ databases">
        <title>Niastella caeni sp. nov., isolated from activated sludge.</title>
        <authorList>
            <person name="Sheng M."/>
        </authorList>
    </citation>
    <scope>NUCLEOTIDE SEQUENCE [LARGE SCALE GENOMIC DNA]</scope>
    <source>
        <strain evidence="2 3">HX-2-15</strain>
    </source>
</reference>
<dbReference type="InterPro" id="IPR002938">
    <property type="entry name" value="FAD-bd"/>
</dbReference>
<dbReference type="Gene3D" id="3.50.50.60">
    <property type="entry name" value="FAD/NAD(P)-binding domain"/>
    <property type="match status" value="1"/>
</dbReference>
<comment type="caution">
    <text evidence="2">The sequence shown here is derived from an EMBL/GenBank/DDBJ whole genome shotgun (WGS) entry which is preliminary data.</text>
</comment>
<gene>
    <name evidence="2" type="ORF">FAM09_25460</name>
</gene>
<dbReference type="PANTHER" id="PTHR42685">
    <property type="entry name" value="GERANYLGERANYL DIPHOSPHATE REDUCTASE"/>
    <property type="match status" value="1"/>
</dbReference>
<evidence type="ECO:0000259" key="1">
    <source>
        <dbReference type="Pfam" id="PF01494"/>
    </source>
</evidence>
<dbReference type="InterPro" id="IPR050407">
    <property type="entry name" value="Geranylgeranyl_reductase"/>
</dbReference>
<proteinExistence type="predicted"/>
<dbReference type="RefSeq" id="WP_136579987.1">
    <property type="nucleotide sequence ID" value="NZ_STFF01000009.1"/>
</dbReference>
<accession>A0A4S8HH48</accession>
<dbReference type="PANTHER" id="PTHR42685:SF22">
    <property type="entry name" value="CONDITIONED MEDIUM FACTOR RECEPTOR 1"/>
    <property type="match status" value="1"/>
</dbReference>
<dbReference type="OrthoDB" id="1142316at2"/>
<dbReference type="InterPro" id="IPR036188">
    <property type="entry name" value="FAD/NAD-bd_sf"/>
</dbReference>
<evidence type="ECO:0000313" key="2">
    <source>
        <dbReference type="EMBL" id="THU33499.1"/>
    </source>
</evidence>
<feature type="domain" description="FAD-binding" evidence="1">
    <location>
        <begin position="7"/>
        <end position="314"/>
    </location>
</feature>
<dbReference type="Proteomes" id="UP000306918">
    <property type="component" value="Unassembled WGS sequence"/>
</dbReference>
<name>A0A4S8HH48_9BACT</name>
<dbReference type="EMBL" id="STFF01000009">
    <property type="protein sequence ID" value="THU33499.1"/>
    <property type="molecule type" value="Genomic_DNA"/>
</dbReference>
<keyword evidence="3" id="KW-1185">Reference proteome</keyword>
<organism evidence="2 3">
    <name type="scientific">Niastella caeni</name>
    <dbReference type="NCBI Taxonomy" id="2569763"/>
    <lineage>
        <taxon>Bacteria</taxon>
        <taxon>Pseudomonadati</taxon>
        <taxon>Bacteroidota</taxon>
        <taxon>Chitinophagia</taxon>
        <taxon>Chitinophagales</taxon>
        <taxon>Chitinophagaceae</taxon>
        <taxon>Niastella</taxon>
    </lineage>
</organism>